<dbReference type="InterPro" id="IPR006102">
    <property type="entry name" value="Ig-like_GH2"/>
</dbReference>
<evidence type="ECO:0000259" key="9">
    <source>
        <dbReference type="Pfam" id="PF22666"/>
    </source>
</evidence>
<dbReference type="RefSeq" id="WP_114002486.1">
    <property type="nucleotide sequence ID" value="NZ_PSQG01000018.1"/>
</dbReference>
<gene>
    <name evidence="10" type="ORF">C4886_12600</name>
</gene>
<organism evidence="10 11">
    <name type="scientific">Blautia obeum</name>
    <dbReference type="NCBI Taxonomy" id="40520"/>
    <lineage>
        <taxon>Bacteria</taxon>
        <taxon>Bacillati</taxon>
        <taxon>Bacillota</taxon>
        <taxon>Clostridia</taxon>
        <taxon>Lachnospirales</taxon>
        <taxon>Lachnospiraceae</taxon>
        <taxon>Blautia</taxon>
    </lineage>
</organism>
<sequence>MRKIMLNGQWELAEAGNDRLCEVQVPGSVLSGFYGAGKIEDPFYRTNEDVTRELFRKDYEFSRTFVAAEDILKEEKIILVCEGLDTLADIYINGQKAGSADNMHRTWKLDVKEFLHSGENQIRIVFRSVFKYIEAYEYEDNKEIHYVPCGGMKGNQLIRKAHCMFGWDWGPQTIDAGIFRDIYLEAYSHPRIEDVKITQVHGDNAVDVCTTVAVSGNAVDKCQVRVTIQEDAESVCGHRTGANDRKTEAHVCKVGETVSANNNPAVLTSSIHNPKLWWPNGYGDQSLYKVQVELLDEDGTVLETITKRIGLRTLTISQEKDLWGKEFAFCVNGVKIFAMGGNYIPEDCIYSRITPEVQKYLLESCKRANFNCVRVWGGGYYPSDHFYDLCDEMGLIVWQDLMFACNVYDLTEEFEDNITKEITENVKRLRHHASLGLWCGNNEMESAWDHWPEVQSESKYLRADYIKMFEYVIPKAVRAADSETFFWQSSPSSGGCFDDPDDENRGDCHYWDVWHGQKPFTDYQKHYFRFCSEFGFQSFPCLKTVESFTEEKDRNIFSRVMENHQKNPAANGKILYYLSENFRYPENFRKLLYVSQILQGMAMKYGVDHWRRHRGRCMGTLYWQINDNWPVASWASIDYFGRWKALHYMAKKFYGPQAVSMCMDGDIMQVYLANESMDAQSYQVAFYVKNMECEILEKLTGTGTVGVQESAPILAVDVSGWEDKKYEIFLEAEVTLADGDVLCDVETLVPYKYLELDKPEITAEVEEQGDAFVIHLKSSCFSPFTAIGFTDADVTLEDNFFHMTDGEEMCVRLDKKDIRNGEILDAADLTQQMEILTLA</sequence>
<keyword evidence="6" id="KW-0326">Glycosidase</keyword>
<dbReference type="Pfam" id="PF17753">
    <property type="entry name" value="Ig_mannosidase"/>
    <property type="match status" value="1"/>
</dbReference>
<dbReference type="SUPFAM" id="SSF51445">
    <property type="entry name" value="(Trans)glycosidases"/>
    <property type="match status" value="1"/>
</dbReference>
<reference evidence="10 11" key="1">
    <citation type="submission" date="2018-02" db="EMBL/GenBank/DDBJ databases">
        <title>Complete genome sequencing of Faecalibacterium prausnitzii strains isolated from the human gut.</title>
        <authorList>
            <person name="Fitzgerald B.C."/>
            <person name="Shkoporov A.N."/>
            <person name="Ross P.R."/>
            <person name="Hill C."/>
        </authorList>
    </citation>
    <scope>NUCLEOTIDE SEQUENCE [LARGE SCALE GENOMIC DNA]</scope>
    <source>
        <strain evidence="10 11">APC942/31-1</strain>
    </source>
</reference>
<evidence type="ECO:0000256" key="6">
    <source>
        <dbReference type="ARBA" id="ARBA00023295"/>
    </source>
</evidence>
<evidence type="ECO:0000256" key="1">
    <source>
        <dbReference type="ARBA" id="ARBA00000829"/>
    </source>
</evidence>
<dbReference type="AlphaFoldDB" id="A0A367FWJ8"/>
<feature type="domain" description="Beta-mannosidase Ig-fold" evidence="8">
    <location>
        <begin position="756"/>
        <end position="831"/>
    </location>
</feature>
<dbReference type="InterPro" id="IPR041625">
    <property type="entry name" value="Beta-mannosidase_Ig"/>
</dbReference>
<proteinExistence type="inferred from homology"/>
<dbReference type="Pfam" id="PF00703">
    <property type="entry name" value="Glyco_hydro_2"/>
    <property type="match status" value="1"/>
</dbReference>
<protein>
    <recommendedName>
        <fullName evidence="3">beta-mannosidase</fullName>
        <ecNumber evidence="3">3.2.1.25</ecNumber>
    </recommendedName>
</protein>
<evidence type="ECO:0000259" key="7">
    <source>
        <dbReference type="Pfam" id="PF00703"/>
    </source>
</evidence>
<dbReference type="Proteomes" id="UP000253208">
    <property type="component" value="Unassembled WGS sequence"/>
</dbReference>
<dbReference type="PANTHER" id="PTHR43730">
    <property type="entry name" value="BETA-MANNOSIDASE"/>
    <property type="match status" value="1"/>
</dbReference>
<dbReference type="InterPro" id="IPR050887">
    <property type="entry name" value="Beta-mannosidase_GH2"/>
</dbReference>
<dbReference type="SUPFAM" id="SSF49303">
    <property type="entry name" value="beta-Galactosidase/glucuronidase domain"/>
    <property type="match status" value="2"/>
</dbReference>
<dbReference type="InterPro" id="IPR054593">
    <property type="entry name" value="Beta-mannosidase-like_N2"/>
</dbReference>
<evidence type="ECO:0000313" key="10">
    <source>
        <dbReference type="EMBL" id="RCH42830.1"/>
    </source>
</evidence>
<evidence type="ECO:0000256" key="4">
    <source>
        <dbReference type="ARBA" id="ARBA00022801"/>
    </source>
</evidence>
<dbReference type="InterPro" id="IPR008979">
    <property type="entry name" value="Galactose-bd-like_sf"/>
</dbReference>
<evidence type="ECO:0000256" key="2">
    <source>
        <dbReference type="ARBA" id="ARBA00007401"/>
    </source>
</evidence>
<evidence type="ECO:0000256" key="3">
    <source>
        <dbReference type="ARBA" id="ARBA00012754"/>
    </source>
</evidence>
<dbReference type="GO" id="GO:0004567">
    <property type="term" value="F:beta-mannosidase activity"/>
    <property type="evidence" value="ECO:0007669"/>
    <property type="project" value="UniProtKB-EC"/>
</dbReference>
<dbReference type="Gene3D" id="3.20.20.80">
    <property type="entry name" value="Glycosidases"/>
    <property type="match status" value="1"/>
</dbReference>
<keyword evidence="4" id="KW-0378">Hydrolase</keyword>
<dbReference type="EMBL" id="PSQG01000018">
    <property type="protein sequence ID" value="RCH42830.1"/>
    <property type="molecule type" value="Genomic_DNA"/>
</dbReference>
<dbReference type="SUPFAM" id="SSF49785">
    <property type="entry name" value="Galactose-binding domain-like"/>
    <property type="match status" value="1"/>
</dbReference>
<dbReference type="InterPro" id="IPR017853">
    <property type="entry name" value="GH"/>
</dbReference>
<name>A0A367FWJ8_9FIRM</name>
<feature type="domain" description="Beta-mannosidase-like galactose-binding" evidence="9">
    <location>
        <begin position="10"/>
        <end position="180"/>
    </location>
</feature>
<feature type="domain" description="Glycoside hydrolase family 2 immunoglobulin-like beta-sandwich" evidence="7">
    <location>
        <begin position="191"/>
        <end position="312"/>
    </location>
</feature>
<comment type="catalytic activity">
    <reaction evidence="1">
        <text>Hydrolysis of terminal, non-reducing beta-D-mannose residues in beta-D-mannosides.</text>
        <dbReference type="EC" id="3.2.1.25"/>
    </reaction>
</comment>
<dbReference type="GO" id="GO:0005975">
    <property type="term" value="P:carbohydrate metabolic process"/>
    <property type="evidence" value="ECO:0007669"/>
    <property type="project" value="InterPro"/>
</dbReference>
<keyword evidence="5" id="KW-0325">Glycoprotein</keyword>
<dbReference type="Gene3D" id="2.60.120.260">
    <property type="entry name" value="Galactose-binding domain-like"/>
    <property type="match status" value="1"/>
</dbReference>
<dbReference type="FunFam" id="3.20.20.80:FF:000050">
    <property type="entry name" value="Beta-mannosidase B"/>
    <property type="match status" value="1"/>
</dbReference>
<dbReference type="PANTHER" id="PTHR43730:SF1">
    <property type="entry name" value="BETA-MANNOSIDASE"/>
    <property type="match status" value="1"/>
</dbReference>
<evidence type="ECO:0000256" key="5">
    <source>
        <dbReference type="ARBA" id="ARBA00023180"/>
    </source>
</evidence>
<evidence type="ECO:0000259" key="8">
    <source>
        <dbReference type="Pfam" id="PF17753"/>
    </source>
</evidence>
<dbReference type="InterPro" id="IPR013783">
    <property type="entry name" value="Ig-like_fold"/>
</dbReference>
<dbReference type="Gene3D" id="2.60.40.10">
    <property type="entry name" value="Immunoglobulins"/>
    <property type="match status" value="2"/>
</dbReference>
<dbReference type="Pfam" id="PF22666">
    <property type="entry name" value="Glyco_hydro_2_N2"/>
    <property type="match status" value="1"/>
</dbReference>
<comment type="caution">
    <text evidence="10">The sequence shown here is derived from an EMBL/GenBank/DDBJ whole genome shotgun (WGS) entry which is preliminary data.</text>
</comment>
<accession>A0A367FWJ8</accession>
<dbReference type="InterPro" id="IPR036156">
    <property type="entry name" value="Beta-gal/glucu_dom_sf"/>
</dbReference>
<comment type="similarity">
    <text evidence="2">Belongs to the glycosyl hydrolase 2 family.</text>
</comment>
<evidence type="ECO:0000313" key="11">
    <source>
        <dbReference type="Proteomes" id="UP000253208"/>
    </source>
</evidence>
<dbReference type="GO" id="GO:0006516">
    <property type="term" value="P:glycoprotein catabolic process"/>
    <property type="evidence" value="ECO:0007669"/>
    <property type="project" value="TreeGrafter"/>
</dbReference>
<dbReference type="EC" id="3.2.1.25" evidence="3"/>